<organism evidence="2 3">
    <name type="scientific">Jatropha curcas</name>
    <name type="common">Barbados nut</name>
    <dbReference type="NCBI Taxonomy" id="180498"/>
    <lineage>
        <taxon>Eukaryota</taxon>
        <taxon>Viridiplantae</taxon>
        <taxon>Streptophyta</taxon>
        <taxon>Embryophyta</taxon>
        <taxon>Tracheophyta</taxon>
        <taxon>Spermatophyta</taxon>
        <taxon>Magnoliopsida</taxon>
        <taxon>eudicotyledons</taxon>
        <taxon>Gunneridae</taxon>
        <taxon>Pentapetalae</taxon>
        <taxon>rosids</taxon>
        <taxon>fabids</taxon>
        <taxon>Malpighiales</taxon>
        <taxon>Euphorbiaceae</taxon>
        <taxon>Crotonoideae</taxon>
        <taxon>Jatropheae</taxon>
        <taxon>Jatropha</taxon>
    </lineage>
</organism>
<protein>
    <submittedName>
        <fullName evidence="2">Uncharacterized protein</fullName>
    </submittedName>
</protein>
<feature type="region of interest" description="Disordered" evidence="1">
    <location>
        <begin position="106"/>
        <end position="125"/>
    </location>
</feature>
<name>A0A067KU40_JATCU</name>
<dbReference type="Proteomes" id="UP000027138">
    <property type="component" value="Unassembled WGS sequence"/>
</dbReference>
<sequence>MTFPWSKSGWDHEFLWDKDVQVLHDQSGDENFEDIDSGASEVKGRKENVRIPGISSDFDEGELLGDSCGYPVCSPGGPIRPNPTLTGMAPKKTKSSKMAKVAEAMKKQAAADSSRKEVPPAMLDP</sequence>
<dbReference type="AlphaFoldDB" id="A0A067KU40"/>
<proteinExistence type="predicted"/>
<reference evidence="2 3" key="1">
    <citation type="journal article" date="2014" name="PLoS ONE">
        <title>Global Analysis of Gene Expression Profiles in Physic Nut (Jatropha curcas L.) Seedlings Exposed to Salt Stress.</title>
        <authorList>
            <person name="Zhang L."/>
            <person name="Zhang C."/>
            <person name="Wu P."/>
            <person name="Chen Y."/>
            <person name="Li M."/>
            <person name="Jiang H."/>
            <person name="Wu G."/>
        </authorList>
    </citation>
    <scope>NUCLEOTIDE SEQUENCE [LARGE SCALE GENOMIC DNA]</scope>
    <source>
        <strain evidence="3">cv. GZQX0401</strain>
        <tissue evidence="2">Young leaves</tissue>
    </source>
</reference>
<gene>
    <name evidence="2" type="ORF">JCGZ_10353</name>
</gene>
<evidence type="ECO:0000313" key="2">
    <source>
        <dbReference type="EMBL" id="KDP35369.1"/>
    </source>
</evidence>
<dbReference type="EMBL" id="KK914488">
    <property type="protein sequence ID" value="KDP35369.1"/>
    <property type="molecule type" value="Genomic_DNA"/>
</dbReference>
<accession>A0A067KU40</accession>
<keyword evidence="3" id="KW-1185">Reference proteome</keyword>
<evidence type="ECO:0000256" key="1">
    <source>
        <dbReference type="SAM" id="MobiDB-lite"/>
    </source>
</evidence>
<evidence type="ECO:0000313" key="3">
    <source>
        <dbReference type="Proteomes" id="UP000027138"/>
    </source>
</evidence>